<dbReference type="InterPro" id="IPR050275">
    <property type="entry name" value="PGM_Phosphatase"/>
</dbReference>
<sequence length="233" mass="25467">MSRRIIVWRHGQTDWNIGGRLQGQTDTLLNATGRAQAAESAARLAVLEPSRIVSSDLQRASATAAALSRIVDLPVETDPRLREVAFGEREGLTHQEIRERYPELEARFKRGEDIVSPGGETHAAAGARFSDALRDIATSMQRDQTVVVVAHGAVIRVGICAFIGLPQEHWRSFGGFSNSCWAVLQEGFSRWQVTEWNAGNLPVPEMSDDAADSGDGDEQEEGDPGFRTLGSTR</sequence>
<feature type="active site" description="Proton donor/acceptor" evidence="1">
    <location>
        <position position="83"/>
    </location>
</feature>
<feature type="compositionally biased region" description="Acidic residues" evidence="3">
    <location>
        <begin position="206"/>
        <end position="223"/>
    </location>
</feature>
<evidence type="ECO:0000313" key="4">
    <source>
        <dbReference type="EMBL" id="KAA1423725.1"/>
    </source>
</evidence>
<dbReference type="Pfam" id="PF00300">
    <property type="entry name" value="His_Phos_1"/>
    <property type="match status" value="1"/>
</dbReference>
<dbReference type="EMBL" id="VDFQ02000002">
    <property type="protein sequence ID" value="KAA1423725.1"/>
    <property type="molecule type" value="Genomic_DNA"/>
</dbReference>
<organism evidence="4 5">
    <name type="scientific">Mumia zhuanghuii</name>
    <dbReference type="NCBI Taxonomy" id="2585211"/>
    <lineage>
        <taxon>Bacteria</taxon>
        <taxon>Bacillati</taxon>
        <taxon>Actinomycetota</taxon>
        <taxon>Actinomycetes</taxon>
        <taxon>Propionibacteriales</taxon>
        <taxon>Nocardioidaceae</taxon>
        <taxon>Mumia</taxon>
    </lineage>
</organism>
<dbReference type="PRINTS" id="PR00991">
    <property type="entry name" value="6PFRUCTKNASE"/>
</dbReference>
<dbReference type="InterPro" id="IPR029033">
    <property type="entry name" value="His_PPase_superfam"/>
</dbReference>
<dbReference type="GO" id="GO:0005524">
    <property type="term" value="F:ATP binding"/>
    <property type="evidence" value="ECO:0007669"/>
    <property type="project" value="InterPro"/>
</dbReference>
<evidence type="ECO:0000256" key="1">
    <source>
        <dbReference type="PIRSR" id="PIRSR613078-1"/>
    </source>
</evidence>
<evidence type="ECO:0000313" key="5">
    <source>
        <dbReference type="Proteomes" id="UP000307768"/>
    </source>
</evidence>
<dbReference type="InterPro" id="IPR003094">
    <property type="entry name" value="6Pfruct_kin"/>
</dbReference>
<reference evidence="4 5" key="1">
    <citation type="submission" date="2019-09" db="EMBL/GenBank/DDBJ databases">
        <title>Mumia zhuanghuii sp. nov. isolated from the intestinal contents of plateau pika (Ochotona curzoniae) in the Qinghai-Tibet plateau of China.</title>
        <authorList>
            <person name="Tian Z."/>
        </authorList>
    </citation>
    <scope>NUCLEOTIDE SEQUENCE [LARGE SCALE GENOMIC DNA]</scope>
    <source>
        <strain evidence="5">350</strain>
    </source>
</reference>
<proteinExistence type="predicted"/>
<evidence type="ECO:0000256" key="3">
    <source>
        <dbReference type="SAM" id="MobiDB-lite"/>
    </source>
</evidence>
<dbReference type="PANTHER" id="PTHR48100:SF62">
    <property type="entry name" value="GLUCOSYL-3-PHOSPHOGLYCERATE PHOSPHATASE"/>
    <property type="match status" value="1"/>
</dbReference>
<accession>A0A5Q6S049</accession>
<dbReference type="PROSITE" id="PS00175">
    <property type="entry name" value="PG_MUTASE"/>
    <property type="match status" value="1"/>
</dbReference>
<dbReference type="CDD" id="cd07067">
    <property type="entry name" value="HP_PGM_like"/>
    <property type="match status" value="1"/>
</dbReference>
<feature type="region of interest" description="Disordered" evidence="3">
    <location>
        <begin position="200"/>
        <end position="233"/>
    </location>
</feature>
<name>A0A5Q6S049_9ACTN</name>
<dbReference type="PANTHER" id="PTHR48100">
    <property type="entry name" value="BROAD-SPECIFICITY PHOSPHATASE YOR283W-RELATED"/>
    <property type="match status" value="1"/>
</dbReference>
<dbReference type="GO" id="GO:0016791">
    <property type="term" value="F:phosphatase activity"/>
    <property type="evidence" value="ECO:0007669"/>
    <property type="project" value="TreeGrafter"/>
</dbReference>
<dbReference type="GO" id="GO:0006003">
    <property type="term" value="P:fructose 2,6-bisphosphate metabolic process"/>
    <property type="evidence" value="ECO:0007669"/>
    <property type="project" value="InterPro"/>
</dbReference>
<gene>
    <name evidence="4" type="ORF">FE697_009130</name>
</gene>
<dbReference type="GO" id="GO:0005737">
    <property type="term" value="C:cytoplasm"/>
    <property type="evidence" value="ECO:0007669"/>
    <property type="project" value="TreeGrafter"/>
</dbReference>
<dbReference type="OrthoDB" id="4697614at2"/>
<protein>
    <submittedName>
        <fullName evidence="4">Histidine phosphatase family protein</fullName>
    </submittedName>
</protein>
<dbReference type="Proteomes" id="UP000307768">
    <property type="component" value="Unassembled WGS sequence"/>
</dbReference>
<dbReference type="RefSeq" id="WP_149769244.1">
    <property type="nucleotide sequence ID" value="NZ_VDFQ02000002.1"/>
</dbReference>
<evidence type="ECO:0000256" key="2">
    <source>
        <dbReference type="PIRSR" id="PIRSR613078-2"/>
    </source>
</evidence>
<comment type="caution">
    <text evidence="4">The sequence shown here is derived from an EMBL/GenBank/DDBJ whole genome shotgun (WGS) entry which is preliminary data.</text>
</comment>
<dbReference type="SUPFAM" id="SSF53254">
    <property type="entry name" value="Phosphoglycerate mutase-like"/>
    <property type="match status" value="1"/>
</dbReference>
<dbReference type="InterPro" id="IPR013078">
    <property type="entry name" value="His_Pase_superF_clade-1"/>
</dbReference>
<feature type="binding site" evidence="2">
    <location>
        <begin position="9"/>
        <end position="16"/>
    </location>
    <ligand>
        <name>substrate</name>
    </ligand>
</feature>
<dbReference type="Gene3D" id="3.40.50.1240">
    <property type="entry name" value="Phosphoglycerate mutase-like"/>
    <property type="match status" value="1"/>
</dbReference>
<dbReference type="SMART" id="SM00855">
    <property type="entry name" value="PGAM"/>
    <property type="match status" value="1"/>
</dbReference>
<feature type="active site" description="Tele-phosphohistidine intermediate" evidence="1">
    <location>
        <position position="10"/>
    </location>
</feature>
<dbReference type="InterPro" id="IPR001345">
    <property type="entry name" value="PG/BPGM_mutase_AS"/>
</dbReference>
<dbReference type="AlphaFoldDB" id="A0A5Q6S049"/>
<feature type="binding site" evidence="2">
    <location>
        <position position="59"/>
    </location>
    <ligand>
        <name>substrate</name>
    </ligand>
</feature>